<sequence>MSLPPRWIRRLTVAPAVVAAAVLLVWTMPLLLLMVLLTSRLPRFGRLPRVLWMVVVILVWEATALVVLFGTWIASGFGWATHTRAFRNLHSRLIGRFLEVLFRQVRWVLRLNIQLIDENPAGEAGEIPVIVASRHAGPGDSFILVHVLLNQLRRNPRIVMKDMLQWDPVLDVIAHRLPTVVLHPTPFQTGLVHAHGTKPAERIALMAGDMEKGDVLLVFPEGGKFTPRRKASRVQQLADDGHEALVARADRMRHVLAPRPGGIFAAVDASPAAGILFVAHTGLDRLVTLKDLWRSLAFDNTIVLKTWYVDPGQIPATFQQRIEWLFCWWERIDEWIGSERPHP</sequence>
<evidence type="ECO:0000256" key="1">
    <source>
        <dbReference type="SAM" id="Phobius"/>
    </source>
</evidence>
<feature type="transmembrane region" description="Helical" evidence="1">
    <location>
        <begin position="12"/>
        <end position="38"/>
    </location>
</feature>
<dbReference type="Pfam" id="PF01553">
    <property type="entry name" value="Acyltransferase"/>
    <property type="match status" value="1"/>
</dbReference>
<accession>A0ABT2FU72</accession>
<evidence type="ECO:0000313" key="3">
    <source>
        <dbReference type="EMBL" id="MCS5478780.1"/>
    </source>
</evidence>
<comment type="caution">
    <text evidence="3">The sequence shown here is derived from an EMBL/GenBank/DDBJ whole genome shotgun (WGS) entry which is preliminary data.</text>
</comment>
<keyword evidence="1" id="KW-0472">Membrane</keyword>
<keyword evidence="4" id="KW-1185">Reference proteome</keyword>
<protein>
    <submittedName>
        <fullName evidence="3">1-acyl-sn-glycerol-3-phosphate acyltransferase</fullName>
    </submittedName>
</protein>
<feature type="transmembrane region" description="Helical" evidence="1">
    <location>
        <begin position="50"/>
        <end position="74"/>
    </location>
</feature>
<evidence type="ECO:0000259" key="2">
    <source>
        <dbReference type="SMART" id="SM00563"/>
    </source>
</evidence>
<evidence type="ECO:0000313" key="4">
    <source>
        <dbReference type="Proteomes" id="UP001205965"/>
    </source>
</evidence>
<reference evidence="3 4" key="1">
    <citation type="submission" date="2022-08" db="EMBL/GenBank/DDBJ databases">
        <title>YIM 101645 draft genome.</title>
        <authorList>
            <person name="Chen X."/>
        </authorList>
    </citation>
    <scope>NUCLEOTIDE SEQUENCE [LARGE SCALE GENOMIC DNA]</scope>
    <source>
        <strain evidence="3 4">YIM 101645</strain>
    </source>
</reference>
<keyword evidence="3" id="KW-0808">Transferase</keyword>
<name>A0ABT2FU72_9CORY</name>
<proteinExistence type="predicted"/>
<organism evidence="3 4">
    <name type="scientific">Corynebacterium lemuris</name>
    <dbReference type="NCBI Taxonomy" id="1859292"/>
    <lineage>
        <taxon>Bacteria</taxon>
        <taxon>Bacillati</taxon>
        <taxon>Actinomycetota</taxon>
        <taxon>Actinomycetes</taxon>
        <taxon>Mycobacteriales</taxon>
        <taxon>Corynebacteriaceae</taxon>
        <taxon>Corynebacterium</taxon>
    </lineage>
</organism>
<dbReference type="Proteomes" id="UP001205965">
    <property type="component" value="Unassembled WGS sequence"/>
</dbReference>
<feature type="domain" description="Phospholipid/glycerol acyltransferase" evidence="2">
    <location>
        <begin position="129"/>
        <end position="253"/>
    </location>
</feature>
<keyword evidence="1" id="KW-0812">Transmembrane</keyword>
<dbReference type="InterPro" id="IPR002123">
    <property type="entry name" value="Plipid/glycerol_acylTrfase"/>
</dbReference>
<dbReference type="GO" id="GO:0016746">
    <property type="term" value="F:acyltransferase activity"/>
    <property type="evidence" value="ECO:0007669"/>
    <property type="project" value="UniProtKB-KW"/>
</dbReference>
<dbReference type="SMART" id="SM00563">
    <property type="entry name" value="PlsC"/>
    <property type="match status" value="1"/>
</dbReference>
<keyword evidence="3" id="KW-0012">Acyltransferase</keyword>
<dbReference type="SUPFAM" id="SSF69593">
    <property type="entry name" value="Glycerol-3-phosphate (1)-acyltransferase"/>
    <property type="match status" value="1"/>
</dbReference>
<dbReference type="RefSeq" id="WP_259426855.1">
    <property type="nucleotide sequence ID" value="NZ_JANWTC010000002.1"/>
</dbReference>
<dbReference type="EMBL" id="JANWTC010000002">
    <property type="protein sequence ID" value="MCS5478780.1"/>
    <property type="molecule type" value="Genomic_DNA"/>
</dbReference>
<gene>
    <name evidence="3" type="ORF">NYP18_03830</name>
</gene>
<keyword evidence="1" id="KW-1133">Transmembrane helix</keyword>